<feature type="transmembrane region" description="Helical" evidence="7">
    <location>
        <begin position="358"/>
        <end position="383"/>
    </location>
</feature>
<dbReference type="InterPro" id="IPR020846">
    <property type="entry name" value="MFS_dom"/>
</dbReference>
<feature type="transmembrane region" description="Helical" evidence="7">
    <location>
        <begin position="12"/>
        <end position="32"/>
    </location>
</feature>
<dbReference type="InterPro" id="IPR024671">
    <property type="entry name" value="Atg22-like"/>
</dbReference>
<feature type="transmembrane region" description="Helical" evidence="7">
    <location>
        <begin position="389"/>
        <end position="410"/>
    </location>
</feature>
<keyword evidence="2" id="KW-0813">Transport</keyword>
<reference evidence="9 10" key="1">
    <citation type="submission" date="2023-07" db="EMBL/GenBank/DDBJ databases">
        <title>Paenibacillus sp. JX-17 nov. isolated from soil.</title>
        <authorList>
            <person name="Wan Y."/>
            <person name="Liu B."/>
        </authorList>
    </citation>
    <scope>NUCLEOTIDE SEQUENCE [LARGE SCALE GENOMIC DNA]</scope>
    <source>
        <strain evidence="9 10">JX-17</strain>
    </source>
</reference>
<feature type="transmembrane region" description="Helical" evidence="7">
    <location>
        <begin position="301"/>
        <end position="318"/>
    </location>
</feature>
<keyword evidence="5 7" id="KW-0472">Membrane</keyword>
<feature type="transmembrane region" description="Helical" evidence="7">
    <location>
        <begin position="178"/>
        <end position="197"/>
    </location>
</feature>
<dbReference type="InterPro" id="IPR036259">
    <property type="entry name" value="MFS_trans_sf"/>
</dbReference>
<evidence type="ECO:0000256" key="5">
    <source>
        <dbReference type="ARBA" id="ARBA00023136"/>
    </source>
</evidence>
<dbReference type="PANTHER" id="PTHR23519:SF1">
    <property type="entry name" value="AUTOPHAGY-RELATED PROTEIN 22"/>
    <property type="match status" value="1"/>
</dbReference>
<dbReference type="PANTHER" id="PTHR23519">
    <property type="entry name" value="AUTOPHAGY-RELATED PROTEIN 22"/>
    <property type="match status" value="1"/>
</dbReference>
<evidence type="ECO:0000256" key="1">
    <source>
        <dbReference type="ARBA" id="ARBA00004651"/>
    </source>
</evidence>
<dbReference type="PROSITE" id="PS50850">
    <property type="entry name" value="MFS"/>
    <property type="match status" value="1"/>
</dbReference>
<evidence type="ECO:0000313" key="10">
    <source>
        <dbReference type="Proteomes" id="UP001240171"/>
    </source>
</evidence>
<gene>
    <name evidence="9" type="ORF">Q5741_11435</name>
</gene>
<feature type="transmembrane region" description="Helical" evidence="7">
    <location>
        <begin position="103"/>
        <end position="124"/>
    </location>
</feature>
<feature type="transmembrane region" description="Helical" evidence="7">
    <location>
        <begin position="48"/>
        <end position="71"/>
    </location>
</feature>
<dbReference type="InterPro" id="IPR050495">
    <property type="entry name" value="ATG22/LtaA_families"/>
</dbReference>
<dbReference type="RefSeq" id="WP_305024227.1">
    <property type="nucleotide sequence ID" value="NZ_JAUQTB010000005.1"/>
</dbReference>
<keyword evidence="10" id="KW-1185">Reference proteome</keyword>
<sequence>MNKKQARAWAMYDFANSAFATTMLAAVLPIYYQNVAASGLPGATASSYWAFSQTIAMILVALLSPVLGAAADSSGHKGLFLAVSAILGAAASSAMALAGQGDYILVSLLFIVGTIGFSGGNTFYDAMLPDIAPPAERDALSTKGYMYGYIGGGVLLAVNMVMIQLWKPLGFASQTQATQAVFLTVGLWWVLFSIPLLRNLPAAPRKDRLGFAHHTKDSFRRIGQTFRSITRYPELLKYMLAFWFFNDGISTIISMAAIYGAQIGIGTTDLIAALLITQFVGIPFTYGFVRLARAFGAKRSLYASLVFYTLIVTFGYFMKTAVHFYILAFMVGIVQGGSQALARSIYSRLVPRERTAEFFGFLSLSGKVSAAAGPALFGLTAAWTGSSRLAILSVMLFFVIGMILLTRVQLDKGEREAGRADGPAEENDIQASTPAVM</sequence>
<comment type="caution">
    <text evidence="9">The sequence shown here is derived from an EMBL/GenBank/DDBJ whole genome shotgun (WGS) entry which is preliminary data.</text>
</comment>
<feature type="transmembrane region" description="Helical" evidence="7">
    <location>
        <begin position="145"/>
        <end position="166"/>
    </location>
</feature>
<proteinExistence type="predicted"/>
<dbReference type="Gene3D" id="1.20.1250.20">
    <property type="entry name" value="MFS general substrate transporter like domains"/>
    <property type="match status" value="1"/>
</dbReference>
<evidence type="ECO:0000259" key="8">
    <source>
        <dbReference type="PROSITE" id="PS50850"/>
    </source>
</evidence>
<accession>A0ABT9CEN4</accession>
<feature type="domain" description="Major facilitator superfamily (MFS) profile" evidence="8">
    <location>
        <begin position="1"/>
        <end position="413"/>
    </location>
</feature>
<feature type="transmembrane region" description="Helical" evidence="7">
    <location>
        <begin position="235"/>
        <end position="258"/>
    </location>
</feature>
<comment type="subcellular location">
    <subcellularLocation>
        <location evidence="1">Cell membrane</location>
        <topology evidence="1">Multi-pass membrane protein</topology>
    </subcellularLocation>
</comment>
<dbReference type="Pfam" id="PF11700">
    <property type="entry name" value="ATG22"/>
    <property type="match status" value="1"/>
</dbReference>
<dbReference type="Proteomes" id="UP001240171">
    <property type="component" value="Unassembled WGS sequence"/>
</dbReference>
<evidence type="ECO:0000256" key="6">
    <source>
        <dbReference type="SAM" id="MobiDB-lite"/>
    </source>
</evidence>
<dbReference type="EMBL" id="JAUQTB010000005">
    <property type="protein sequence ID" value="MDO7907028.1"/>
    <property type="molecule type" value="Genomic_DNA"/>
</dbReference>
<dbReference type="SUPFAM" id="SSF103473">
    <property type="entry name" value="MFS general substrate transporter"/>
    <property type="match status" value="1"/>
</dbReference>
<feature type="transmembrane region" description="Helical" evidence="7">
    <location>
        <begin position="78"/>
        <end position="97"/>
    </location>
</feature>
<evidence type="ECO:0000256" key="7">
    <source>
        <dbReference type="SAM" id="Phobius"/>
    </source>
</evidence>
<evidence type="ECO:0000256" key="2">
    <source>
        <dbReference type="ARBA" id="ARBA00022448"/>
    </source>
</evidence>
<protein>
    <submittedName>
        <fullName evidence="9">MFS transporter</fullName>
    </submittedName>
</protein>
<feature type="transmembrane region" description="Helical" evidence="7">
    <location>
        <begin position="270"/>
        <end position="289"/>
    </location>
</feature>
<evidence type="ECO:0000256" key="3">
    <source>
        <dbReference type="ARBA" id="ARBA00022692"/>
    </source>
</evidence>
<keyword evidence="3 7" id="KW-0812">Transmembrane</keyword>
<organism evidence="9 10">
    <name type="scientific">Paenibacillus lacisoli</name>
    <dbReference type="NCBI Taxonomy" id="3064525"/>
    <lineage>
        <taxon>Bacteria</taxon>
        <taxon>Bacillati</taxon>
        <taxon>Bacillota</taxon>
        <taxon>Bacilli</taxon>
        <taxon>Bacillales</taxon>
        <taxon>Paenibacillaceae</taxon>
        <taxon>Paenibacillus</taxon>
    </lineage>
</organism>
<keyword evidence="4 7" id="KW-1133">Transmembrane helix</keyword>
<feature type="region of interest" description="Disordered" evidence="6">
    <location>
        <begin position="416"/>
        <end position="437"/>
    </location>
</feature>
<evidence type="ECO:0000256" key="4">
    <source>
        <dbReference type="ARBA" id="ARBA00022989"/>
    </source>
</evidence>
<feature type="transmembrane region" description="Helical" evidence="7">
    <location>
        <begin position="324"/>
        <end position="346"/>
    </location>
</feature>
<evidence type="ECO:0000313" key="9">
    <source>
        <dbReference type="EMBL" id="MDO7907028.1"/>
    </source>
</evidence>
<name>A0ABT9CEN4_9BACL</name>